<organism evidence="2 3">
    <name type="scientific">Bacillus cereus (strain 03BB102)</name>
    <dbReference type="NCBI Taxonomy" id="572264"/>
    <lineage>
        <taxon>Bacteria</taxon>
        <taxon>Bacillati</taxon>
        <taxon>Bacillota</taxon>
        <taxon>Bacilli</taxon>
        <taxon>Bacillales</taxon>
        <taxon>Bacillaceae</taxon>
        <taxon>Bacillus</taxon>
        <taxon>Bacillus cereus group</taxon>
    </lineage>
</organism>
<keyword evidence="1" id="KW-0812">Transmembrane</keyword>
<keyword evidence="1" id="KW-1133">Transmembrane helix</keyword>
<keyword evidence="1" id="KW-0472">Membrane</keyword>
<name>A0A158RGJ9_BACC3</name>
<evidence type="ECO:0000313" key="3">
    <source>
        <dbReference type="Proteomes" id="UP000002210"/>
    </source>
</evidence>
<proteinExistence type="predicted"/>
<sequence length="39" mass="4873">MSHLYLFENRKRQGLKGLYLYAEFYENIIIFILSIFWEL</sequence>
<evidence type="ECO:0000313" key="2">
    <source>
        <dbReference type="EMBL" id="ACO26168.1"/>
    </source>
</evidence>
<dbReference type="AlphaFoldDB" id="A0A158RGJ9"/>
<reference evidence="2 3" key="1">
    <citation type="submission" date="2009-02" db="EMBL/GenBank/DDBJ databases">
        <title>Genome sequence of Bacillus cereus 03BB102.</title>
        <authorList>
            <person name="Dodson R.J."/>
            <person name="Jackson P."/>
            <person name="Munk A.C."/>
            <person name="Brettin T."/>
            <person name="Bruce D."/>
            <person name="Detter C."/>
            <person name="Tapia R."/>
            <person name="Han C."/>
            <person name="Sutton G."/>
            <person name="Sims D."/>
        </authorList>
    </citation>
    <scope>NUCLEOTIDE SEQUENCE [LARGE SCALE GENOMIC DNA]</scope>
    <source>
        <strain evidence="2 3">03BB102</strain>
    </source>
</reference>
<dbReference type="KEGG" id="bcx:BCA_5539"/>
<evidence type="ECO:0000256" key="1">
    <source>
        <dbReference type="SAM" id="Phobius"/>
    </source>
</evidence>
<dbReference type="EMBL" id="CP001407">
    <property type="protein sequence ID" value="ACO26168.1"/>
    <property type="molecule type" value="Genomic_DNA"/>
</dbReference>
<accession>A0A158RGJ9</accession>
<gene>
    <name evidence="2" type="ordered locus">BCA_5539</name>
</gene>
<feature type="transmembrane region" description="Helical" evidence="1">
    <location>
        <begin position="18"/>
        <end position="37"/>
    </location>
</feature>
<protein>
    <submittedName>
        <fullName evidence="2">Uncharacterized protein</fullName>
    </submittedName>
</protein>
<dbReference type="Proteomes" id="UP000002210">
    <property type="component" value="Chromosome"/>
</dbReference>